<name>A0A8J2K0D2_9HEXA</name>
<evidence type="ECO:0000259" key="2">
    <source>
        <dbReference type="PROSITE" id="PS50041"/>
    </source>
</evidence>
<evidence type="ECO:0000256" key="1">
    <source>
        <dbReference type="SAM" id="SignalP"/>
    </source>
</evidence>
<feature type="domain" description="C-type lectin" evidence="2">
    <location>
        <begin position="154"/>
        <end position="275"/>
    </location>
</feature>
<sequence length="279" mass="32642">MNAHIISLSLFVGLFVIIGFGATSPETDVDKAWRTDGRYFISKRMYKRSEAWHICNNDEDDLQLVEIQDLEKSISVGQFLLDEDVPTAWTGGKSGSIPFEEYVWESSDDVLNFTNWEITPDRSHWRETDWYESGIIILKDTVGKWLPKFQENLHPAFCEKYKQLEGFEICRNRRDDFRLAEIDSAKKSEHVKEYLLRHEYTTAWTAGRTGACPFRDYVWGKDDERPINYTNWKKTPAPGDISETEWYESGIIVRDSPLGKWDLVHRQALHPVLCELYKM</sequence>
<feature type="signal peptide" evidence="1">
    <location>
        <begin position="1"/>
        <end position="21"/>
    </location>
</feature>
<comment type="caution">
    <text evidence="3">The sequence shown here is derived from an EMBL/GenBank/DDBJ whole genome shotgun (WGS) entry which is preliminary data.</text>
</comment>
<feature type="domain" description="C-type lectin" evidence="2">
    <location>
        <begin position="39"/>
        <end position="159"/>
    </location>
</feature>
<gene>
    <name evidence="3" type="ORF">AFUS01_LOCUS19013</name>
</gene>
<protein>
    <recommendedName>
        <fullName evidence="2">C-type lectin domain-containing protein</fullName>
    </recommendedName>
</protein>
<reference evidence="3" key="1">
    <citation type="submission" date="2021-06" db="EMBL/GenBank/DDBJ databases">
        <authorList>
            <person name="Hodson N. C."/>
            <person name="Mongue J. A."/>
            <person name="Jaron S. K."/>
        </authorList>
    </citation>
    <scope>NUCLEOTIDE SEQUENCE</scope>
</reference>
<proteinExistence type="predicted"/>
<accession>A0A8J2K0D2</accession>
<evidence type="ECO:0000313" key="4">
    <source>
        <dbReference type="Proteomes" id="UP000708208"/>
    </source>
</evidence>
<organism evidence="3 4">
    <name type="scientific">Allacma fusca</name>
    <dbReference type="NCBI Taxonomy" id="39272"/>
    <lineage>
        <taxon>Eukaryota</taxon>
        <taxon>Metazoa</taxon>
        <taxon>Ecdysozoa</taxon>
        <taxon>Arthropoda</taxon>
        <taxon>Hexapoda</taxon>
        <taxon>Collembola</taxon>
        <taxon>Symphypleona</taxon>
        <taxon>Sminthuridae</taxon>
        <taxon>Allacma</taxon>
    </lineage>
</organism>
<dbReference type="EMBL" id="CAJVCH010192976">
    <property type="protein sequence ID" value="CAG7730365.1"/>
    <property type="molecule type" value="Genomic_DNA"/>
</dbReference>
<feature type="chain" id="PRO_5035272247" description="C-type lectin domain-containing protein" evidence="1">
    <location>
        <begin position="22"/>
        <end position="279"/>
    </location>
</feature>
<keyword evidence="4" id="KW-1185">Reference proteome</keyword>
<dbReference type="InterPro" id="IPR001304">
    <property type="entry name" value="C-type_lectin-like"/>
</dbReference>
<dbReference type="CDD" id="cd00037">
    <property type="entry name" value="CLECT"/>
    <property type="match status" value="2"/>
</dbReference>
<dbReference type="Proteomes" id="UP000708208">
    <property type="component" value="Unassembled WGS sequence"/>
</dbReference>
<keyword evidence="1" id="KW-0732">Signal</keyword>
<dbReference type="AlphaFoldDB" id="A0A8J2K0D2"/>
<dbReference type="PROSITE" id="PS50041">
    <property type="entry name" value="C_TYPE_LECTIN_2"/>
    <property type="match status" value="2"/>
</dbReference>
<evidence type="ECO:0000313" key="3">
    <source>
        <dbReference type="EMBL" id="CAG7730365.1"/>
    </source>
</evidence>